<dbReference type="Gene3D" id="3.40.50.720">
    <property type="entry name" value="NAD(P)-binding Rossmann-like Domain"/>
    <property type="match status" value="1"/>
</dbReference>
<dbReference type="EMBL" id="JAYJJT010000001">
    <property type="protein sequence ID" value="MEB3048410.1"/>
    <property type="molecule type" value="Genomic_DNA"/>
</dbReference>
<comment type="caution">
    <text evidence="3">The sequence shown here is derived from an EMBL/GenBank/DDBJ whole genome shotgun (WGS) entry which is preliminary data.</text>
</comment>
<dbReference type="InterPro" id="IPR001509">
    <property type="entry name" value="Epimerase_deHydtase"/>
</dbReference>
<reference evidence="3 4" key="1">
    <citation type="submission" date="2023-12" db="EMBL/GenBank/DDBJ databases">
        <title>Description of new species of Mycobacterium terrae complex isolated from sewage at the Sao Paulo Zoological Park Foundation in Brazil.</title>
        <authorList>
            <person name="Romagnoli C.L."/>
            <person name="Conceicao E.C."/>
            <person name="Machado E."/>
            <person name="Barreto L.B.P.F."/>
            <person name="Sharma A."/>
            <person name="Silva N.M."/>
            <person name="Marques L.E."/>
            <person name="Juliana M.A."/>
            <person name="Lourenco M.C.S."/>
            <person name="Digiampietri L.A."/>
            <person name="Suffys P.N."/>
            <person name="Viana-Niero C."/>
        </authorList>
    </citation>
    <scope>NUCLEOTIDE SEQUENCE [LARGE SCALE GENOMIC DNA]</scope>
    <source>
        <strain evidence="3 4">MYC123</strain>
    </source>
</reference>
<protein>
    <submittedName>
        <fullName evidence="3">NAD-dependent epimerase/dehydratase family protein</fullName>
    </submittedName>
</protein>
<keyword evidence="4" id="KW-1185">Reference proteome</keyword>
<organism evidence="3 4">
    <name type="scientific">[Mycobacterium] zoologicum</name>
    <dbReference type="NCBI Taxonomy" id="2872311"/>
    <lineage>
        <taxon>Bacteria</taxon>
        <taxon>Bacillati</taxon>
        <taxon>Actinomycetota</taxon>
        <taxon>Actinomycetes</taxon>
        <taxon>Mycobacteriales</taxon>
        <taxon>Mycobacteriaceae</taxon>
        <taxon>Mycolicibacter</taxon>
    </lineage>
</organism>
<dbReference type="PANTHER" id="PTHR43000">
    <property type="entry name" value="DTDP-D-GLUCOSE 4,6-DEHYDRATASE-RELATED"/>
    <property type="match status" value="1"/>
</dbReference>
<feature type="domain" description="NAD-dependent epimerase/dehydratase" evidence="2">
    <location>
        <begin position="3"/>
        <end position="241"/>
    </location>
</feature>
<dbReference type="SUPFAM" id="SSF51735">
    <property type="entry name" value="NAD(P)-binding Rossmann-fold domains"/>
    <property type="match status" value="1"/>
</dbReference>
<evidence type="ECO:0000256" key="1">
    <source>
        <dbReference type="ARBA" id="ARBA00007637"/>
    </source>
</evidence>
<sequence length="314" mass="33449">MRALVTGAAGFIGSTLVDRLRADGHVVVGLDNFATGRATNIEHLADDPDFSFVEADIVTADLADVLARCRPEVIFHLAAQIDVRHSVADPQHDASVNVVGTIRLADAARVAGVRKIVHTSSGGSIYGIPPRYPTTEDDPTDPASPYAAGKVAGEIYLNTFRHLYGLQCSHIAPANVYGPRQDPHGEAGVVAIFAQALLKGSPTKVFGDGSNTRDYVFVDDVVDAFVRASGPDGDGQRFNIGTGVETSDRQLHSAVAVAAGAPDDPEFHPPRLGDLKRSCLDISRAASVLGWRPQVELADGVTRTVEYFRQMKSI</sequence>
<dbReference type="RefSeq" id="WP_224863201.1">
    <property type="nucleotide sequence ID" value="NZ_JAYJJT010000001.1"/>
</dbReference>
<comment type="similarity">
    <text evidence="1">Belongs to the NAD(P)-dependent epimerase/dehydratase family.</text>
</comment>
<dbReference type="Gene3D" id="3.90.25.10">
    <property type="entry name" value="UDP-galactose 4-epimerase, domain 1"/>
    <property type="match status" value="1"/>
</dbReference>
<evidence type="ECO:0000259" key="2">
    <source>
        <dbReference type="Pfam" id="PF01370"/>
    </source>
</evidence>
<dbReference type="Pfam" id="PF01370">
    <property type="entry name" value="Epimerase"/>
    <property type="match status" value="1"/>
</dbReference>
<proteinExistence type="inferred from homology"/>
<accession>A0ABU5YEE0</accession>
<evidence type="ECO:0000313" key="4">
    <source>
        <dbReference type="Proteomes" id="UP001299046"/>
    </source>
</evidence>
<gene>
    <name evidence="3" type="ORF">KV112_01450</name>
</gene>
<evidence type="ECO:0000313" key="3">
    <source>
        <dbReference type="EMBL" id="MEB3048410.1"/>
    </source>
</evidence>
<name>A0ABU5YEE0_9MYCO</name>
<dbReference type="Proteomes" id="UP001299046">
    <property type="component" value="Unassembled WGS sequence"/>
</dbReference>
<dbReference type="InterPro" id="IPR036291">
    <property type="entry name" value="NAD(P)-bd_dom_sf"/>
</dbReference>